<protein>
    <recommendedName>
        <fullName evidence="3">Polyketide cyclase/dehydrase/lipid transport protein</fullName>
    </recommendedName>
</protein>
<name>A0A2S5JLB8_9RHOB</name>
<dbReference type="OrthoDB" id="7860307at2"/>
<dbReference type="RefSeq" id="WP_146065109.1">
    <property type="nucleotide sequence ID" value="NZ_PRDS01000001.1"/>
</dbReference>
<dbReference type="EMBL" id="PRDS01000001">
    <property type="protein sequence ID" value="PPB82188.1"/>
    <property type="molecule type" value="Genomic_DNA"/>
</dbReference>
<dbReference type="CDD" id="cd07812">
    <property type="entry name" value="SRPBCC"/>
    <property type="match status" value="1"/>
</dbReference>
<evidence type="ECO:0000313" key="1">
    <source>
        <dbReference type="EMBL" id="PPB82188.1"/>
    </source>
</evidence>
<accession>A0A2S5JLB8</accession>
<dbReference type="AlphaFoldDB" id="A0A2S5JLB8"/>
<evidence type="ECO:0000313" key="2">
    <source>
        <dbReference type="Proteomes" id="UP000239736"/>
    </source>
</evidence>
<organism evidence="1 2">
    <name type="scientific">Albidovulum inexpectatum</name>
    <dbReference type="NCBI Taxonomy" id="196587"/>
    <lineage>
        <taxon>Bacteria</taxon>
        <taxon>Pseudomonadati</taxon>
        <taxon>Pseudomonadota</taxon>
        <taxon>Alphaproteobacteria</taxon>
        <taxon>Rhodobacterales</taxon>
        <taxon>Paracoccaceae</taxon>
        <taxon>Albidovulum</taxon>
    </lineage>
</organism>
<dbReference type="Gene3D" id="3.30.530.20">
    <property type="match status" value="1"/>
</dbReference>
<dbReference type="InterPro" id="IPR023393">
    <property type="entry name" value="START-like_dom_sf"/>
</dbReference>
<keyword evidence="2" id="KW-1185">Reference proteome</keyword>
<proteinExistence type="predicted"/>
<comment type="caution">
    <text evidence="1">The sequence shown here is derived from an EMBL/GenBank/DDBJ whole genome shotgun (WGS) entry which is preliminary data.</text>
</comment>
<evidence type="ECO:0008006" key="3">
    <source>
        <dbReference type="Google" id="ProtNLM"/>
    </source>
</evidence>
<dbReference type="Proteomes" id="UP000239736">
    <property type="component" value="Unassembled WGS sequence"/>
</dbReference>
<sequence>MKFSTREDIAAPIDYVFERLTDFRAFEREARRRGIDLSRTDPLAEIGPGFTWSLRFPLRGKMRRLVFQIADIQSPSLLKLEGQSSGFNVNSEAQLIALSPRRTRLMLSFEIRPRNLPARLLLQTVRLNKANYSRRFAGRVQRHAAQIELDWAKAQRG</sequence>
<dbReference type="SUPFAM" id="SSF55961">
    <property type="entry name" value="Bet v1-like"/>
    <property type="match status" value="1"/>
</dbReference>
<gene>
    <name evidence="1" type="ORF">LV82_00112</name>
</gene>
<reference evidence="1 2" key="1">
    <citation type="submission" date="2018-01" db="EMBL/GenBank/DDBJ databases">
        <title>Genomic Encyclopedia of Archaeal and Bacterial Type Strains, Phase II (KMG-II): from individual species to whole genera.</title>
        <authorList>
            <person name="Goeker M."/>
        </authorList>
    </citation>
    <scope>NUCLEOTIDE SEQUENCE [LARGE SCALE GENOMIC DNA]</scope>
    <source>
        <strain evidence="1 2">DSM 12048</strain>
    </source>
</reference>